<feature type="transmembrane region" description="Helical" evidence="1">
    <location>
        <begin position="162"/>
        <end position="183"/>
    </location>
</feature>
<feature type="transmembrane region" description="Helical" evidence="1">
    <location>
        <begin position="121"/>
        <end position="142"/>
    </location>
</feature>
<evidence type="ECO:0000313" key="5">
    <source>
        <dbReference type="Proteomes" id="UP000663852"/>
    </source>
</evidence>
<name>A0A815UB91_ADIRI</name>
<keyword evidence="1" id="KW-0812">Transmembrane</keyword>
<keyword evidence="1" id="KW-1133">Transmembrane helix</keyword>
<organism evidence="2 5">
    <name type="scientific">Adineta ricciae</name>
    <name type="common">Rotifer</name>
    <dbReference type="NCBI Taxonomy" id="249248"/>
    <lineage>
        <taxon>Eukaryota</taxon>
        <taxon>Metazoa</taxon>
        <taxon>Spiralia</taxon>
        <taxon>Gnathifera</taxon>
        <taxon>Rotifera</taxon>
        <taxon>Eurotatoria</taxon>
        <taxon>Bdelloidea</taxon>
        <taxon>Adinetida</taxon>
        <taxon>Adinetidae</taxon>
        <taxon>Adineta</taxon>
    </lineage>
</organism>
<keyword evidence="1" id="KW-0472">Membrane</keyword>
<accession>A0A815UB91</accession>
<feature type="transmembrane region" description="Helical" evidence="1">
    <location>
        <begin position="81"/>
        <end position="109"/>
    </location>
</feature>
<dbReference type="EMBL" id="CAJNOJ010000698">
    <property type="protein sequence ID" value="CAF1511645.1"/>
    <property type="molecule type" value="Genomic_DNA"/>
</dbReference>
<dbReference type="Proteomes" id="UP000663828">
    <property type="component" value="Unassembled WGS sequence"/>
</dbReference>
<evidence type="ECO:0000313" key="3">
    <source>
        <dbReference type="EMBL" id="CAF1616697.1"/>
    </source>
</evidence>
<evidence type="ECO:0000256" key="1">
    <source>
        <dbReference type="SAM" id="Phobius"/>
    </source>
</evidence>
<protein>
    <submittedName>
        <fullName evidence="2">Uncharacterized protein</fullName>
    </submittedName>
</protein>
<dbReference type="AlphaFoldDB" id="A0A815UB91"/>
<sequence length="238" mass="26858">MSMFTTEFIVNRVAERQTVPFDDPRKPRANISAIQSHLSLFYRKLIIIFICFFTFIIGLSATAIGILGITRHCKVYRQPSIPVWLLVSGILLLILSIWITTMICASITCKYKSGDGIFKSSIVIALFAVNMLVTVWTFGSSITSMFTDPDLSLECLGFIYDYGWAHFTIMFICLMIYSIYWCCMATKTVHGQFCCKKKNLQSQADLPIFNSEQAVITQCNMGQHDVAIAVPNVPTRNI</sequence>
<dbReference type="Proteomes" id="UP000663852">
    <property type="component" value="Unassembled WGS sequence"/>
</dbReference>
<reference evidence="2" key="1">
    <citation type="submission" date="2021-02" db="EMBL/GenBank/DDBJ databases">
        <authorList>
            <person name="Nowell W R."/>
        </authorList>
    </citation>
    <scope>NUCLEOTIDE SEQUENCE</scope>
</reference>
<comment type="caution">
    <text evidence="2">The sequence shown here is derived from an EMBL/GenBank/DDBJ whole genome shotgun (WGS) entry which is preliminary data.</text>
</comment>
<gene>
    <name evidence="2" type="ORF">EDS130_LOCUS43285</name>
    <name evidence="3" type="ORF">XAT740_LOCUS49658</name>
</gene>
<evidence type="ECO:0000313" key="2">
    <source>
        <dbReference type="EMBL" id="CAF1511645.1"/>
    </source>
</evidence>
<keyword evidence="4" id="KW-1185">Reference proteome</keyword>
<evidence type="ECO:0000313" key="4">
    <source>
        <dbReference type="Proteomes" id="UP000663828"/>
    </source>
</evidence>
<dbReference type="EMBL" id="CAJNOR010007410">
    <property type="protein sequence ID" value="CAF1616697.1"/>
    <property type="molecule type" value="Genomic_DNA"/>
</dbReference>
<proteinExistence type="predicted"/>
<feature type="transmembrane region" description="Helical" evidence="1">
    <location>
        <begin position="45"/>
        <end position="69"/>
    </location>
</feature>
<dbReference type="OrthoDB" id="9995286at2759"/>